<feature type="transmembrane region" description="Helical" evidence="8">
    <location>
        <begin position="90"/>
        <end position="116"/>
    </location>
</feature>
<dbReference type="Proteomes" id="UP000034380">
    <property type="component" value="Unassembled WGS sequence"/>
</dbReference>
<feature type="transmembrane region" description="Helical" evidence="8">
    <location>
        <begin position="53"/>
        <end position="78"/>
    </location>
</feature>
<comment type="pathway">
    <text evidence="8">Protein modification; lipoprotein biosynthesis (N-acyl transfer).</text>
</comment>
<protein>
    <recommendedName>
        <fullName evidence="8">Apolipoprotein N-acyltransferase</fullName>
        <shortName evidence="8">ALP N-acyltransferase</shortName>
        <ecNumber evidence="8">2.3.1.269</ecNumber>
    </recommendedName>
</protein>
<comment type="function">
    <text evidence="8">Catalyzes the phospholipid dependent N-acylation of the N-terminal cysteine of apolipoprotein, the last step in lipoprotein maturation.</text>
</comment>
<comment type="catalytic activity">
    <reaction evidence="8">
        <text>N-terminal S-1,2-diacyl-sn-glyceryl-L-cysteinyl-[lipoprotein] + a glycerophospholipid = N-acyl-S-1,2-diacyl-sn-glyceryl-L-cysteinyl-[lipoprotein] + a 2-acyl-sn-glycero-3-phospholipid + H(+)</text>
        <dbReference type="Rhea" id="RHEA:48228"/>
        <dbReference type="Rhea" id="RHEA-COMP:14681"/>
        <dbReference type="Rhea" id="RHEA-COMP:14684"/>
        <dbReference type="ChEBI" id="CHEBI:15378"/>
        <dbReference type="ChEBI" id="CHEBI:136912"/>
        <dbReference type="ChEBI" id="CHEBI:140656"/>
        <dbReference type="ChEBI" id="CHEBI:140657"/>
        <dbReference type="ChEBI" id="CHEBI:140660"/>
        <dbReference type="EC" id="2.3.1.269"/>
    </reaction>
</comment>
<comment type="caution">
    <text evidence="10">The sequence shown here is derived from an EMBL/GenBank/DDBJ whole genome shotgun (WGS) entry which is preliminary data.</text>
</comment>
<dbReference type="GO" id="GO:0005886">
    <property type="term" value="C:plasma membrane"/>
    <property type="evidence" value="ECO:0007669"/>
    <property type="project" value="UniProtKB-SubCell"/>
</dbReference>
<dbReference type="HAMAP" id="MF_01148">
    <property type="entry name" value="Lnt"/>
    <property type="match status" value="1"/>
</dbReference>
<keyword evidence="2 8" id="KW-1003">Cell membrane</keyword>
<dbReference type="Gene3D" id="3.60.110.10">
    <property type="entry name" value="Carbon-nitrogen hydrolase"/>
    <property type="match status" value="1"/>
</dbReference>
<gene>
    <name evidence="8" type="primary">lnt</name>
    <name evidence="10" type="ORF">UU70_C0028G0002</name>
</gene>
<accession>A0A0G0ZIU2</accession>
<reference evidence="10 11" key="1">
    <citation type="journal article" date="2015" name="Nature">
        <title>rRNA introns, odd ribosomes, and small enigmatic genomes across a large radiation of phyla.</title>
        <authorList>
            <person name="Brown C.T."/>
            <person name="Hug L.A."/>
            <person name="Thomas B.C."/>
            <person name="Sharon I."/>
            <person name="Castelle C.J."/>
            <person name="Singh A."/>
            <person name="Wilkins M.J."/>
            <person name="Williams K.H."/>
            <person name="Banfield J.F."/>
        </authorList>
    </citation>
    <scope>NUCLEOTIDE SEQUENCE [LARGE SCALE GENOMIC DNA]</scope>
</reference>
<dbReference type="InterPro" id="IPR036526">
    <property type="entry name" value="C-N_Hydrolase_sf"/>
</dbReference>
<dbReference type="GO" id="GO:0042158">
    <property type="term" value="P:lipoprotein biosynthetic process"/>
    <property type="evidence" value="ECO:0007669"/>
    <property type="project" value="UniProtKB-UniRule"/>
</dbReference>
<keyword evidence="4 8" id="KW-0812">Transmembrane</keyword>
<dbReference type="EC" id="2.3.1.269" evidence="8"/>
<evidence type="ECO:0000256" key="7">
    <source>
        <dbReference type="ARBA" id="ARBA00023315"/>
    </source>
</evidence>
<evidence type="ECO:0000256" key="3">
    <source>
        <dbReference type="ARBA" id="ARBA00022679"/>
    </source>
</evidence>
<keyword evidence="5 8" id="KW-1133">Transmembrane helix</keyword>
<keyword evidence="7 8" id="KW-0012">Acyltransferase</keyword>
<evidence type="ECO:0000256" key="4">
    <source>
        <dbReference type="ARBA" id="ARBA00022692"/>
    </source>
</evidence>
<organism evidence="10 11">
    <name type="scientific">Candidatus Yanofskybacteria bacterium GW2011_GWA1_41_6</name>
    <dbReference type="NCBI Taxonomy" id="1619020"/>
    <lineage>
        <taxon>Bacteria</taxon>
        <taxon>Candidatus Yanofskyibacteriota</taxon>
    </lineage>
</organism>
<dbReference type="EMBL" id="LCBQ01000028">
    <property type="protein sequence ID" value="KKS12933.1"/>
    <property type="molecule type" value="Genomic_DNA"/>
</dbReference>
<comment type="similarity">
    <text evidence="8">Belongs to the CN hydrolase family. Apolipoprotein N-acyltransferase subfamily.</text>
</comment>
<keyword evidence="10" id="KW-0449">Lipoprotein</keyword>
<dbReference type="PANTHER" id="PTHR38686:SF1">
    <property type="entry name" value="APOLIPOPROTEIN N-ACYLTRANSFERASE"/>
    <property type="match status" value="1"/>
</dbReference>
<dbReference type="InterPro" id="IPR004563">
    <property type="entry name" value="Apolipo_AcylTrfase"/>
</dbReference>
<dbReference type="SUPFAM" id="SSF56317">
    <property type="entry name" value="Carbon-nitrogen hydrolase"/>
    <property type="match status" value="1"/>
</dbReference>
<comment type="caution">
    <text evidence="8">Lacks conserved residue(s) required for the propagation of feature annotation.</text>
</comment>
<feature type="domain" description="CN hydrolase" evidence="9">
    <location>
        <begin position="209"/>
        <end position="459"/>
    </location>
</feature>
<dbReference type="GO" id="GO:0016410">
    <property type="term" value="F:N-acyltransferase activity"/>
    <property type="evidence" value="ECO:0007669"/>
    <property type="project" value="UniProtKB-UniRule"/>
</dbReference>
<proteinExistence type="inferred from homology"/>
<dbReference type="PANTHER" id="PTHR38686">
    <property type="entry name" value="APOLIPOPROTEIN N-ACYLTRANSFERASE"/>
    <property type="match status" value="1"/>
</dbReference>
<dbReference type="UniPathway" id="UPA00666"/>
<feature type="transmembrane region" description="Helical" evidence="8">
    <location>
        <begin position="20"/>
        <end position="38"/>
    </location>
</feature>
<evidence type="ECO:0000256" key="2">
    <source>
        <dbReference type="ARBA" id="ARBA00022475"/>
    </source>
</evidence>
<evidence type="ECO:0000313" key="10">
    <source>
        <dbReference type="EMBL" id="KKS12933.1"/>
    </source>
</evidence>
<keyword evidence="6 8" id="KW-0472">Membrane</keyword>
<sequence>MDRIIKTYGKVARLRPSGFWPGFIVGLIYFSYLFRWYWPLYPLTDLGVEGNAYSFVLISFMFSLSVAGTALFWGLFSFFISRLNKKSKFLLIPFITAGTFVLAEYARAWGFGFLWLGSGSLLGSHWTLGNPAYLLASWPFVLRVSSVWGIYGIDFLLVWIISIVFLLATGKYAVNSKALFLNLGLIILAFFLTIGLSAKSNGALTPSMIKVALIQTADATRFKFSADEVLANYTKKLEMLKEAASVIDGGIVIFPESSNFSKILLNFLDSKSAKIYFDRLSDKEFIIIDNNMLPDSESYKSRTLFINSKNGVSGFYDKQLLTPAGEYIPYILRLLLFALGKSAPISESSGLKAGTHPELLNYENLQIKILACSDVVSPSISSQDQYGLLIFLQNLSAFKGSGAIRSQFLSMLRFRAAENGKYAVLVSNFGRSYVIDSNGNIVKSTDSSGYQILTADVVLNEERTWYNRLGDLPILLLSLAVFCYSVLVRLKHEPGNPPR</sequence>
<evidence type="ECO:0000256" key="8">
    <source>
        <dbReference type="HAMAP-Rule" id="MF_01148"/>
    </source>
</evidence>
<feature type="transmembrane region" description="Helical" evidence="8">
    <location>
        <begin position="179"/>
        <end position="198"/>
    </location>
</feature>
<comment type="subcellular location">
    <subcellularLocation>
        <location evidence="1 8">Cell membrane</location>
        <topology evidence="1 8">Multi-pass membrane protein</topology>
    </subcellularLocation>
</comment>
<evidence type="ECO:0000256" key="6">
    <source>
        <dbReference type="ARBA" id="ARBA00023136"/>
    </source>
</evidence>
<dbReference type="InterPro" id="IPR003010">
    <property type="entry name" value="C-N_Hydrolase"/>
</dbReference>
<name>A0A0G0ZIU2_9BACT</name>
<keyword evidence="3 8" id="KW-0808">Transferase</keyword>
<evidence type="ECO:0000256" key="5">
    <source>
        <dbReference type="ARBA" id="ARBA00022989"/>
    </source>
</evidence>
<evidence type="ECO:0000259" key="9">
    <source>
        <dbReference type="PROSITE" id="PS50263"/>
    </source>
</evidence>
<dbReference type="PROSITE" id="PS50263">
    <property type="entry name" value="CN_HYDROLASE"/>
    <property type="match status" value="1"/>
</dbReference>
<evidence type="ECO:0000256" key="1">
    <source>
        <dbReference type="ARBA" id="ARBA00004651"/>
    </source>
</evidence>
<evidence type="ECO:0000313" key="11">
    <source>
        <dbReference type="Proteomes" id="UP000034380"/>
    </source>
</evidence>
<dbReference type="AlphaFoldDB" id="A0A0G0ZIU2"/>
<dbReference type="Pfam" id="PF00795">
    <property type="entry name" value="CN_hydrolase"/>
    <property type="match status" value="1"/>
</dbReference>
<feature type="transmembrane region" description="Helical" evidence="8">
    <location>
        <begin position="148"/>
        <end position="167"/>
    </location>
</feature>